<dbReference type="NCBIfam" id="TIGR02350">
    <property type="entry name" value="prok_dnaK"/>
    <property type="match status" value="1"/>
</dbReference>
<feature type="coiled-coil region" evidence="9">
    <location>
        <begin position="224"/>
        <end position="251"/>
    </location>
</feature>
<evidence type="ECO:0000313" key="11">
    <source>
        <dbReference type="EMBL" id="MBD8507455.1"/>
    </source>
</evidence>
<name>A0A927PLS2_9ACTN</name>
<dbReference type="PROSITE" id="PS01036">
    <property type="entry name" value="HSP70_3"/>
    <property type="match status" value="1"/>
</dbReference>
<accession>A0A927PLS2</accession>
<dbReference type="PROSITE" id="PS00297">
    <property type="entry name" value="HSP70_1"/>
    <property type="match status" value="1"/>
</dbReference>
<dbReference type="InterPro" id="IPR013126">
    <property type="entry name" value="Hsp_70_fam"/>
</dbReference>
<dbReference type="Gene3D" id="3.30.30.30">
    <property type="match status" value="1"/>
</dbReference>
<dbReference type="Gene3D" id="3.30.420.40">
    <property type="match status" value="3"/>
</dbReference>
<dbReference type="Proteomes" id="UP000642993">
    <property type="component" value="Unassembled WGS sequence"/>
</dbReference>
<feature type="region of interest" description="Disordered" evidence="10">
    <location>
        <begin position="572"/>
        <end position="613"/>
    </location>
</feature>
<reference evidence="11" key="1">
    <citation type="submission" date="2020-09" db="EMBL/GenBank/DDBJ databases">
        <title>Hoyosella lacisalsi sp. nov., a halotolerant actinobacterium isolated from soil of Lake Gudzhirganskoe.</title>
        <authorList>
            <person name="Yang Q."/>
            <person name="Guo P.Y."/>
            <person name="Liu S.W."/>
            <person name="Li F.N."/>
            <person name="Sun C.H."/>
        </authorList>
    </citation>
    <scope>NUCLEOTIDE SEQUENCE</scope>
    <source>
        <strain evidence="11">G463</strain>
    </source>
</reference>
<dbReference type="FunFam" id="1.20.1270.10:FF:000001">
    <property type="entry name" value="Molecular chaperone DnaK"/>
    <property type="match status" value="1"/>
</dbReference>
<dbReference type="Gene3D" id="1.20.1270.10">
    <property type="match status" value="1"/>
</dbReference>
<organism evidence="11 12">
    <name type="scientific">Lolliginicoccus lacisalsi</name>
    <dbReference type="NCBI Taxonomy" id="2742202"/>
    <lineage>
        <taxon>Bacteria</taxon>
        <taxon>Bacillati</taxon>
        <taxon>Actinomycetota</taxon>
        <taxon>Actinomycetes</taxon>
        <taxon>Mycobacteriales</taxon>
        <taxon>Hoyosellaceae</taxon>
        <taxon>Lolliginicoccus</taxon>
    </lineage>
</organism>
<dbReference type="NCBIfam" id="NF001413">
    <property type="entry name" value="PRK00290.1"/>
    <property type="match status" value="1"/>
</dbReference>
<dbReference type="Pfam" id="PF00012">
    <property type="entry name" value="HSP70"/>
    <property type="match status" value="1"/>
</dbReference>
<dbReference type="HAMAP" id="MF_00332">
    <property type="entry name" value="DnaK"/>
    <property type="match status" value="1"/>
</dbReference>
<comment type="function">
    <text evidence="7">Acts as a chaperone.</text>
</comment>
<evidence type="ECO:0000256" key="10">
    <source>
        <dbReference type="SAM" id="MobiDB-lite"/>
    </source>
</evidence>
<evidence type="ECO:0000256" key="3">
    <source>
        <dbReference type="ARBA" id="ARBA00022741"/>
    </source>
</evidence>
<dbReference type="PANTHER" id="PTHR19375">
    <property type="entry name" value="HEAT SHOCK PROTEIN 70KDA"/>
    <property type="match status" value="1"/>
</dbReference>
<dbReference type="InterPro" id="IPR029048">
    <property type="entry name" value="HSP70_C_sf"/>
</dbReference>
<proteinExistence type="evidence at transcript level"/>
<dbReference type="InterPro" id="IPR043129">
    <property type="entry name" value="ATPase_NBD"/>
</dbReference>
<protein>
    <recommendedName>
        <fullName evidence="7">Chaperone protein DnaK</fullName>
    </recommendedName>
    <alternativeName>
        <fullName evidence="7">HSP70</fullName>
    </alternativeName>
    <alternativeName>
        <fullName evidence="7">Heat shock 70 kDa protein</fullName>
    </alternativeName>
    <alternativeName>
        <fullName evidence="7">Heat shock protein 70</fullName>
    </alternativeName>
</protein>
<keyword evidence="12" id="KW-1185">Reference proteome</keyword>
<dbReference type="FunFam" id="3.30.420.40:FF:000071">
    <property type="entry name" value="Molecular chaperone DnaK"/>
    <property type="match status" value="1"/>
</dbReference>
<sequence>MARAVGIDLGTTNSVVSVLEGGDPVVIANAEGARTTPSVVAFARNGEVLVGQPAKNQAVTNVDRTIRSVKRHMGTDWKNDIDGKNYTPQEISARVLMKLKRDAEAYLGDEVTDAVITVPAYFEDAQRQATKEAGQIAGLNVLRIVNEPTAAALAYGLDKAGKEQTILVFDLGGGTFDVSLLEMGDGVVEVLATAGDNHLGGDDWDQRIVDWLVNKFKLQNGIDLTKDKMAMQRLREAAEKAKIELSSGQSTTINLPYITVDAEKNPLFLDEQLSRSEFQKITSDLLDRTRAPFQQVIKDAGVAIGKIDHVVLVGGSTRMPAVSDLVRELSGKDPNKGVNPDEVVAVGAALQAGVLRGEVKDVLLLDVTPLSLGIETKGGVMTKLIERNTTIPTKKSETFTTAEDNQPSVQIQVYQGEREIARHNKLLGSFDLSDIPPAPRGVPQIEVTFDIDANGIVHVTAKDKGTGKENTIKIQGGSSLSDDEINQMIKDAEAHAEEDKKRKEEAEVRNQAESLVYQTEKFLKDNAEKIDGEAKGKVETALKGLQDALAGTDAEAIKAAMETLSTESQAMGQAMYESAAQDAQGAEGAGAQPGADDVVDAEVVDEPNDKDTK</sequence>
<keyword evidence="3 7" id="KW-0547">Nucleotide-binding</keyword>
<dbReference type="EMBL" id="JACYWE010000008">
    <property type="protein sequence ID" value="MBD8507455.1"/>
    <property type="molecule type" value="Genomic_DNA"/>
</dbReference>
<feature type="compositionally biased region" description="Acidic residues" evidence="10">
    <location>
        <begin position="597"/>
        <end position="606"/>
    </location>
</feature>
<evidence type="ECO:0000313" key="12">
    <source>
        <dbReference type="Proteomes" id="UP000642993"/>
    </source>
</evidence>
<evidence type="ECO:0000256" key="9">
    <source>
        <dbReference type="SAM" id="Coils"/>
    </source>
</evidence>
<dbReference type="PRINTS" id="PR00301">
    <property type="entry name" value="HEATSHOCK70"/>
</dbReference>
<evidence type="ECO:0000256" key="2">
    <source>
        <dbReference type="ARBA" id="ARBA00022553"/>
    </source>
</evidence>
<keyword evidence="4 7" id="KW-0067">ATP-binding</keyword>
<dbReference type="RefSeq" id="WP_192039916.1">
    <property type="nucleotide sequence ID" value="NZ_JACYWE010000008.1"/>
</dbReference>
<comment type="similarity">
    <text evidence="1 7 8">Belongs to the heat shock protein 70 family.</text>
</comment>
<evidence type="ECO:0000256" key="7">
    <source>
        <dbReference type="HAMAP-Rule" id="MF_00332"/>
    </source>
</evidence>
<feature type="compositionally biased region" description="Low complexity" evidence="10">
    <location>
        <begin position="579"/>
        <end position="596"/>
    </location>
</feature>
<dbReference type="GO" id="GO:0005524">
    <property type="term" value="F:ATP binding"/>
    <property type="evidence" value="ECO:0007669"/>
    <property type="project" value="UniProtKB-UniRule"/>
</dbReference>
<dbReference type="GO" id="GO:0140662">
    <property type="term" value="F:ATP-dependent protein folding chaperone"/>
    <property type="evidence" value="ECO:0007669"/>
    <property type="project" value="InterPro"/>
</dbReference>
<evidence type="ECO:0000256" key="6">
    <source>
        <dbReference type="ARBA" id="ARBA00023186"/>
    </source>
</evidence>
<comment type="caution">
    <text evidence="11">The sequence shown here is derived from an EMBL/GenBank/DDBJ whole genome shotgun (WGS) entry which is preliminary data.</text>
</comment>
<dbReference type="SUPFAM" id="SSF53067">
    <property type="entry name" value="Actin-like ATPase domain"/>
    <property type="match status" value="2"/>
</dbReference>
<dbReference type="Gene3D" id="3.90.640.10">
    <property type="entry name" value="Actin, Chain A, domain 4"/>
    <property type="match status" value="1"/>
</dbReference>
<dbReference type="CDD" id="cd10234">
    <property type="entry name" value="ASKHA_NBD_HSP70_DnaK-like"/>
    <property type="match status" value="1"/>
</dbReference>
<dbReference type="InterPro" id="IPR012725">
    <property type="entry name" value="Chaperone_DnaK"/>
</dbReference>
<dbReference type="Gene3D" id="2.60.34.10">
    <property type="entry name" value="Substrate Binding Domain Of DNAk, Chain A, domain 1"/>
    <property type="match status" value="1"/>
</dbReference>
<evidence type="ECO:0000256" key="8">
    <source>
        <dbReference type="RuleBase" id="RU003322"/>
    </source>
</evidence>
<dbReference type="PROSITE" id="PS00329">
    <property type="entry name" value="HSP70_2"/>
    <property type="match status" value="1"/>
</dbReference>
<evidence type="ECO:0000256" key="1">
    <source>
        <dbReference type="ARBA" id="ARBA00007381"/>
    </source>
</evidence>
<keyword evidence="5 7" id="KW-0346">Stress response</keyword>
<feature type="modified residue" description="Phosphothreonine; by autocatalysis" evidence="7">
    <location>
        <position position="175"/>
    </location>
</feature>
<dbReference type="InterPro" id="IPR029047">
    <property type="entry name" value="HSP70_peptide-bd_sf"/>
</dbReference>
<comment type="induction">
    <text evidence="7">By stress conditions e.g. heat shock.</text>
</comment>
<keyword evidence="9" id="KW-0175">Coiled coil</keyword>
<dbReference type="SUPFAM" id="SSF100920">
    <property type="entry name" value="Heat shock protein 70kD (HSP70), peptide-binding domain"/>
    <property type="match status" value="1"/>
</dbReference>
<keyword evidence="2 7" id="KW-0597">Phosphoprotein</keyword>
<dbReference type="GO" id="GO:0051082">
    <property type="term" value="F:unfolded protein binding"/>
    <property type="evidence" value="ECO:0007669"/>
    <property type="project" value="InterPro"/>
</dbReference>
<dbReference type="FunFam" id="3.90.640.10:FF:000003">
    <property type="entry name" value="Molecular chaperone DnaK"/>
    <property type="match status" value="1"/>
</dbReference>
<keyword evidence="6 7" id="KW-0143">Chaperone</keyword>
<dbReference type="SUPFAM" id="SSF100934">
    <property type="entry name" value="Heat shock protein 70kD (HSP70), C-terminal subdomain"/>
    <property type="match status" value="1"/>
</dbReference>
<gene>
    <name evidence="7 11" type="primary">dnaK</name>
    <name evidence="11" type="ORF">HT102_13275</name>
</gene>
<dbReference type="FunFam" id="2.60.34.10:FF:000014">
    <property type="entry name" value="Chaperone protein DnaK HSP70"/>
    <property type="match status" value="1"/>
</dbReference>
<evidence type="ECO:0000256" key="4">
    <source>
        <dbReference type="ARBA" id="ARBA00022840"/>
    </source>
</evidence>
<dbReference type="AlphaFoldDB" id="A0A927PLS2"/>
<evidence type="ECO:0000256" key="5">
    <source>
        <dbReference type="ARBA" id="ARBA00023016"/>
    </source>
</evidence>
<dbReference type="InterPro" id="IPR018181">
    <property type="entry name" value="Heat_shock_70_CS"/>
</dbReference>